<feature type="signal peptide" evidence="2">
    <location>
        <begin position="1"/>
        <end position="29"/>
    </location>
</feature>
<evidence type="ECO:0000259" key="3">
    <source>
        <dbReference type="Pfam" id="PF00139"/>
    </source>
</evidence>
<feature type="chain" id="PRO_5032727880" description="Legume lectin domain-containing protein" evidence="2">
    <location>
        <begin position="30"/>
        <end position="141"/>
    </location>
</feature>
<proteinExistence type="predicted"/>
<evidence type="ECO:0000256" key="2">
    <source>
        <dbReference type="SAM" id="SignalP"/>
    </source>
</evidence>
<dbReference type="Pfam" id="PF00139">
    <property type="entry name" value="Lectin_legB"/>
    <property type="match status" value="1"/>
</dbReference>
<evidence type="ECO:0000313" key="4">
    <source>
        <dbReference type="EMBL" id="KAG0477447.1"/>
    </source>
</evidence>
<dbReference type="InterPro" id="IPR001220">
    <property type="entry name" value="Legume_lectin_dom"/>
</dbReference>
<keyword evidence="1" id="KW-0430">Lectin</keyword>
<dbReference type="Proteomes" id="UP000636800">
    <property type="component" value="Chromosome 6"/>
</dbReference>
<dbReference type="InterPro" id="IPR013320">
    <property type="entry name" value="ConA-like_dom_sf"/>
</dbReference>
<organism evidence="4 5">
    <name type="scientific">Vanilla planifolia</name>
    <name type="common">Vanilla</name>
    <dbReference type="NCBI Taxonomy" id="51239"/>
    <lineage>
        <taxon>Eukaryota</taxon>
        <taxon>Viridiplantae</taxon>
        <taxon>Streptophyta</taxon>
        <taxon>Embryophyta</taxon>
        <taxon>Tracheophyta</taxon>
        <taxon>Spermatophyta</taxon>
        <taxon>Magnoliopsida</taxon>
        <taxon>Liliopsida</taxon>
        <taxon>Asparagales</taxon>
        <taxon>Orchidaceae</taxon>
        <taxon>Vanilloideae</taxon>
        <taxon>Vanilleae</taxon>
        <taxon>Vanilla</taxon>
    </lineage>
</organism>
<dbReference type="AlphaFoldDB" id="A0A835R112"/>
<keyword evidence="2" id="KW-0732">Signal</keyword>
<name>A0A835R112_VANPL</name>
<feature type="domain" description="Legume lectin" evidence="3">
    <location>
        <begin position="34"/>
        <end position="115"/>
    </location>
</feature>
<dbReference type="GO" id="GO:0030246">
    <property type="term" value="F:carbohydrate binding"/>
    <property type="evidence" value="ECO:0007669"/>
    <property type="project" value="UniProtKB-KW"/>
</dbReference>
<dbReference type="SUPFAM" id="SSF49899">
    <property type="entry name" value="Concanavalin A-like lectins/glucanases"/>
    <property type="match status" value="1"/>
</dbReference>
<sequence length="141" mass="15553">MAVPLFVKCSSVFVILVLCLEGFLPRIQGSEVLLSFAFDGFVKNGSLNSALALYGDAQVEGSAVRMTHVRATSGGKLLYRKPIKFLPGNPGFSTYLCFSVSPAQTNSLAFFLDSADWRLFPPKERSFGGVRQQCKRQQHRD</sequence>
<evidence type="ECO:0000313" key="5">
    <source>
        <dbReference type="Proteomes" id="UP000636800"/>
    </source>
</evidence>
<accession>A0A835R112</accession>
<protein>
    <recommendedName>
        <fullName evidence="3">Legume lectin domain-containing protein</fullName>
    </recommendedName>
</protein>
<comment type="caution">
    <text evidence="4">The sequence shown here is derived from an EMBL/GenBank/DDBJ whole genome shotgun (WGS) entry which is preliminary data.</text>
</comment>
<dbReference type="OrthoDB" id="6612291at2759"/>
<reference evidence="4 5" key="1">
    <citation type="journal article" date="2020" name="Nat. Food">
        <title>A phased Vanilla planifolia genome enables genetic improvement of flavour and production.</title>
        <authorList>
            <person name="Hasing T."/>
            <person name="Tang H."/>
            <person name="Brym M."/>
            <person name="Khazi F."/>
            <person name="Huang T."/>
            <person name="Chambers A.H."/>
        </authorList>
    </citation>
    <scope>NUCLEOTIDE SEQUENCE [LARGE SCALE GENOMIC DNA]</scope>
    <source>
        <tissue evidence="4">Leaf</tissue>
    </source>
</reference>
<dbReference type="Gene3D" id="2.60.120.200">
    <property type="match status" value="1"/>
</dbReference>
<dbReference type="EMBL" id="JADCNL010000006">
    <property type="protein sequence ID" value="KAG0477447.1"/>
    <property type="molecule type" value="Genomic_DNA"/>
</dbReference>
<gene>
    <name evidence="4" type="ORF">HPP92_014288</name>
</gene>
<keyword evidence="5" id="KW-1185">Reference proteome</keyword>
<evidence type="ECO:0000256" key="1">
    <source>
        <dbReference type="ARBA" id="ARBA00022734"/>
    </source>
</evidence>